<proteinExistence type="predicted"/>
<protein>
    <submittedName>
        <fullName evidence="1">Uncharacterized protein</fullName>
    </submittedName>
</protein>
<accession>A0A7R8R6H1</accession>
<reference evidence="1 2" key="1">
    <citation type="submission" date="2020-09" db="EMBL/GenBank/DDBJ databases">
        <authorList>
            <person name="Jameson E."/>
        </authorList>
    </citation>
    <scope>NUCLEOTIDE SEQUENCE [LARGE SCALE GENOMIC DNA]</scope>
</reference>
<organism evidence="1 2">
    <name type="scientific">Klebsiella phage vB_KvM-Eowyn</name>
    <dbReference type="NCBI Taxonomy" id="2762819"/>
    <lineage>
        <taxon>Viruses</taxon>
        <taxon>Duplodnaviria</taxon>
        <taxon>Heunggongvirae</taxon>
        <taxon>Uroviricota</taxon>
        <taxon>Caudoviricetes</taxon>
        <taxon>Chimalliviridae</taxon>
        <taxon>Eowynvirus</taxon>
        <taxon>Eowynvirus eowyn</taxon>
    </lineage>
</organism>
<gene>
    <name evidence="1" type="ORF">LLCLJKAH_00205</name>
</gene>
<sequence length="53" mass="6306">MNTSRDWISFDTFGKVVALYYGIKVGRFCWRVMKENMDLRDELEAQKQKTATK</sequence>
<evidence type="ECO:0000313" key="1">
    <source>
        <dbReference type="EMBL" id="CAD5236194.1"/>
    </source>
</evidence>
<dbReference type="EMBL" id="LR881104">
    <property type="protein sequence ID" value="CAD5236194.1"/>
    <property type="molecule type" value="Genomic_DNA"/>
</dbReference>
<keyword evidence="2" id="KW-1185">Reference proteome</keyword>
<evidence type="ECO:0000313" key="2">
    <source>
        <dbReference type="Proteomes" id="UP000596247"/>
    </source>
</evidence>
<dbReference type="Proteomes" id="UP000596247">
    <property type="component" value="Chromosome"/>
</dbReference>
<name>A0A7R8R6H1_9CAUD</name>